<dbReference type="FunCoup" id="A0A0C2TKD7">
    <property type="interactions" value="64"/>
</dbReference>
<dbReference type="EMBL" id="KN818231">
    <property type="protein sequence ID" value="KIL67469.1"/>
    <property type="molecule type" value="Genomic_DNA"/>
</dbReference>
<dbReference type="HOGENOM" id="CLU_004400_1_0_1"/>
<evidence type="ECO:0000313" key="3">
    <source>
        <dbReference type="EMBL" id="KIL67469.1"/>
    </source>
</evidence>
<feature type="compositionally biased region" description="Basic and acidic residues" evidence="1">
    <location>
        <begin position="673"/>
        <end position="683"/>
    </location>
</feature>
<name>A0A0C2TKD7_AMAMK</name>
<dbReference type="PANTHER" id="PTHR12894">
    <property type="entry name" value="CNH DOMAIN CONTAINING"/>
    <property type="match status" value="1"/>
</dbReference>
<dbReference type="STRING" id="946122.A0A0C2TKD7"/>
<feature type="domain" description="Vacuolar sorting protein 39/Transforming growth factor beta receptor-associated" evidence="2">
    <location>
        <begin position="209"/>
        <end position="304"/>
    </location>
</feature>
<protein>
    <recommendedName>
        <fullName evidence="2">Vacuolar sorting protein 39/Transforming growth factor beta receptor-associated domain-containing protein</fullName>
    </recommendedName>
</protein>
<dbReference type="GO" id="GO:0016020">
    <property type="term" value="C:membrane"/>
    <property type="evidence" value="ECO:0007669"/>
    <property type="project" value="TreeGrafter"/>
</dbReference>
<dbReference type="InParanoid" id="A0A0C2TKD7"/>
<gene>
    <name evidence="3" type="ORF">M378DRAFT_191514</name>
</gene>
<evidence type="ECO:0000256" key="1">
    <source>
        <dbReference type="SAM" id="MobiDB-lite"/>
    </source>
</evidence>
<proteinExistence type="predicted"/>
<reference evidence="3 4" key="1">
    <citation type="submission" date="2014-04" db="EMBL/GenBank/DDBJ databases">
        <title>Evolutionary Origins and Diversification of the Mycorrhizal Mutualists.</title>
        <authorList>
            <consortium name="DOE Joint Genome Institute"/>
            <consortium name="Mycorrhizal Genomics Consortium"/>
            <person name="Kohler A."/>
            <person name="Kuo A."/>
            <person name="Nagy L.G."/>
            <person name="Floudas D."/>
            <person name="Copeland A."/>
            <person name="Barry K.W."/>
            <person name="Cichocki N."/>
            <person name="Veneault-Fourrey C."/>
            <person name="LaButti K."/>
            <person name="Lindquist E.A."/>
            <person name="Lipzen A."/>
            <person name="Lundell T."/>
            <person name="Morin E."/>
            <person name="Murat C."/>
            <person name="Riley R."/>
            <person name="Ohm R."/>
            <person name="Sun H."/>
            <person name="Tunlid A."/>
            <person name="Henrissat B."/>
            <person name="Grigoriev I.V."/>
            <person name="Hibbett D.S."/>
            <person name="Martin F."/>
        </authorList>
    </citation>
    <scope>NUCLEOTIDE SEQUENCE [LARGE SCALE GENOMIC DNA]</scope>
    <source>
        <strain evidence="3 4">Koide BX008</strain>
    </source>
</reference>
<keyword evidence="4" id="KW-1185">Reference proteome</keyword>
<dbReference type="GO" id="GO:0034058">
    <property type="term" value="P:endosomal vesicle fusion"/>
    <property type="evidence" value="ECO:0007669"/>
    <property type="project" value="TreeGrafter"/>
</dbReference>
<organism evidence="3 4">
    <name type="scientific">Amanita muscaria (strain Koide BX008)</name>
    <dbReference type="NCBI Taxonomy" id="946122"/>
    <lineage>
        <taxon>Eukaryota</taxon>
        <taxon>Fungi</taxon>
        <taxon>Dikarya</taxon>
        <taxon>Basidiomycota</taxon>
        <taxon>Agaricomycotina</taxon>
        <taxon>Agaricomycetes</taxon>
        <taxon>Agaricomycetidae</taxon>
        <taxon>Agaricales</taxon>
        <taxon>Pluteineae</taxon>
        <taxon>Amanitaceae</taxon>
        <taxon>Amanita</taxon>
    </lineage>
</organism>
<evidence type="ECO:0000259" key="2">
    <source>
        <dbReference type="Pfam" id="PF10366"/>
    </source>
</evidence>
<accession>A0A0C2TKD7</accession>
<evidence type="ECO:0000313" key="4">
    <source>
        <dbReference type="Proteomes" id="UP000054549"/>
    </source>
</evidence>
<dbReference type="OrthoDB" id="10258882at2759"/>
<dbReference type="AlphaFoldDB" id="A0A0C2TKD7"/>
<dbReference type="InterPro" id="IPR032914">
    <property type="entry name" value="Vam6/VPS39/TRAP1"/>
</dbReference>
<dbReference type="GO" id="GO:0005737">
    <property type="term" value="C:cytoplasm"/>
    <property type="evidence" value="ECO:0007669"/>
    <property type="project" value="TreeGrafter"/>
</dbReference>
<dbReference type="PANTHER" id="PTHR12894:SF27">
    <property type="entry name" value="TRANSFORMING GROWTH FACTOR-BETA RECEPTOR-ASSOCIATED PROTEIN 1"/>
    <property type="match status" value="1"/>
</dbReference>
<dbReference type="InterPro" id="IPR019452">
    <property type="entry name" value="VPS39/TGF_beta_rcpt-assoc_1"/>
</dbReference>
<feature type="region of interest" description="Disordered" evidence="1">
    <location>
        <begin position="673"/>
        <end position="700"/>
    </location>
</feature>
<dbReference type="Proteomes" id="UP000054549">
    <property type="component" value="Unassembled WGS sequence"/>
</dbReference>
<dbReference type="Pfam" id="PF10366">
    <property type="entry name" value="Vps39_1"/>
    <property type="match status" value="1"/>
</dbReference>
<dbReference type="GO" id="GO:0006914">
    <property type="term" value="P:autophagy"/>
    <property type="evidence" value="ECO:0007669"/>
    <property type="project" value="TreeGrafter"/>
</dbReference>
<sequence>MATPSSTFPRCGVLVLGSTSIQSLVPSTLITQVESLLDAHKIEDAVDLADQRRKKLQAEITVNVDEIEELHYVYQRIGFQCFTETLFEDAGKHLFDGDLDPRLLISYYPHLRGNLFSPDDAVDVFHGVADRMPTESSVEDIVRNYSPHLAPDTRTAPPAVELRKILVMAAEEMLESFLRRWRVKKKVDGELGRTVGKGKGKVNPCFPVVDTVLVKLYTQFEKTDELHAFLQEPNFVVLQEVEGILIATQQFSALRALYKSNGDDLKLLDLYSRIIDGRWKDEQITNPVSEMVALLQEKKDRALTQKWAIWLLRQDPERGIKLLITKDTGKRKERPEEDIALLGQIQEANAAAGQEYLEYLVLQRKSSVPELHTQLALNCTDKVISFLENETVSKLWRAKASSYASSQTSIETQFLSYFSSTTPDSDHKRARLKLILFLAGSSLYDPLAVKSRLEGRTSVLGLEFAILDAKLGDHRSVLTTLVHEIRDTASAELYCTLGGDVVSRRVAVAVAESCGLQAWTSGLFYTASSGAARSKEGDIDEEKKQRLLRLLLEVHMNDPKGTPVRMAKLLNSQAVNLDTVDVISLVPPNWPLQVLSSFLARSFRRTVHLQREGTIVKNISAGQNLEVQDRTWHILREEGYDLEEEIETPDEDEFVYDEKGALVEKLAAHTSHEREVHEKRGLHDMNGADDVGAEDGRTMI</sequence>